<dbReference type="InterPro" id="IPR001304">
    <property type="entry name" value="C-type_lectin-like"/>
</dbReference>
<dbReference type="Gene3D" id="2.60.120.290">
    <property type="entry name" value="Spermadhesin, CUB domain"/>
    <property type="match status" value="1"/>
</dbReference>
<dbReference type="InParanoid" id="G0N321"/>
<dbReference type="OrthoDB" id="5826661at2759"/>
<dbReference type="SMART" id="SM00042">
    <property type="entry name" value="CUB"/>
    <property type="match status" value="1"/>
</dbReference>
<protein>
    <recommendedName>
        <fullName evidence="8">C-type LECtin</fullName>
    </recommendedName>
</protein>
<keyword evidence="7" id="KW-1185">Reference proteome</keyword>
<accession>G0N321</accession>
<dbReference type="InterPro" id="IPR016186">
    <property type="entry name" value="C-type_lectin-like/link_sf"/>
</dbReference>
<dbReference type="SUPFAM" id="SSF56436">
    <property type="entry name" value="C-type lectin-like"/>
    <property type="match status" value="2"/>
</dbReference>
<keyword evidence="1" id="KW-1015">Disulfide bond</keyword>
<evidence type="ECO:0000256" key="3">
    <source>
        <dbReference type="SAM" id="SignalP"/>
    </source>
</evidence>
<feature type="domain" description="C-type lectin" evidence="5">
    <location>
        <begin position="163"/>
        <end position="277"/>
    </location>
</feature>
<gene>
    <name evidence="6" type="ORF">CAEBREN_16409</name>
</gene>
<dbReference type="OMA" id="FNITICA"/>
<dbReference type="AlphaFoldDB" id="G0N321"/>
<reference evidence="7" key="1">
    <citation type="submission" date="2011-07" db="EMBL/GenBank/DDBJ databases">
        <authorList>
            <consortium name="Caenorhabditis brenneri Sequencing and Analysis Consortium"/>
            <person name="Wilson R.K."/>
        </authorList>
    </citation>
    <scope>NUCLEOTIDE SEQUENCE [LARGE SCALE GENOMIC DNA]</scope>
    <source>
        <strain evidence="7">PB2801</strain>
    </source>
</reference>
<name>G0N321_CAEBE</name>
<dbReference type="SMART" id="SM00034">
    <property type="entry name" value="CLECT"/>
    <property type="match status" value="2"/>
</dbReference>
<dbReference type="InterPro" id="IPR035914">
    <property type="entry name" value="Sperma_CUB_dom_sf"/>
</dbReference>
<dbReference type="PANTHER" id="PTHR22991:SF44">
    <property type="entry name" value="C-TYPE LECTIN-RELATED"/>
    <property type="match status" value="1"/>
</dbReference>
<keyword evidence="3" id="KW-0732">Signal</keyword>
<comment type="caution">
    <text evidence="2">Lacks conserved residue(s) required for the propagation of feature annotation.</text>
</comment>
<dbReference type="InterPro" id="IPR000859">
    <property type="entry name" value="CUB_dom"/>
</dbReference>
<dbReference type="STRING" id="135651.G0N321"/>
<dbReference type="Pfam" id="PF00059">
    <property type="entry name" value="Lectin_C"/>
    <property type="match status" value="2"/>
</dbReference>
<feature type="domain" description="C-type lectin" evidence="5">
    <location>
        <begin position="30"/>
        <end position="150"/>
    </location>
</feature>
<evidence type="ECO:0000313" key="6">
    <source>
        <dbReference type="EMBL" id="EGT51429.1"/>
    </source>
</evidence>
<dbReference type="EMBL" id="GL379833">
    <property type="protein sequence ID" value="EGT51429.1"/>
    <property type="molecule type" value="Genomic_DNA"/>
</dbReference>
<dbReference type="InterPro" id="IPR016187">
    <property type="entry name" value="CTDL_fold"/>
</dbReference>
<organism evidence="7">
    <name type="scientific">Caenorhabditis brenneri</name>
    <name type="common">Nematode worm</name>
    <dbReference type="NCBI Taxonomy" id="135651"/>
    <lineage>
        <taxon>Eukaryota</taxon>
        <taxon>Metazoa</taxon>
        <taxon>Ecdysozoa</taxon>
        <taxon>Nematoda</taxon>
        <taxon>Chromadorea</taxon>
        <taxon>Rhabditida</taxon>
        <taxon>Rhabditina</taxon>
        <taxon>Rhabditomorpha</taxon>
        <taxon>Rhabditoidea</taxon>
        <taxon>Rhabditidae</taxon>
        <taxon>Peloderinae</taxon>
        <taxon>Caenorhabditis</taxon>
    </lineage>
</organism>
<feature type="chain" id="PRO_5003405041" description="C-type LECtin" evidence="3">
    <location>
        <begin position="18"/>
        <end position="410"/>
    </location>
</feature>
<dbReference type="InterPro" id="IPR050976">
    <property type="entry name" value="Snaclec"/>
</dbReference>
<evidence type="ECO:0000256" key="1">
    <source>
        <dbReference type="ARBA" id="ARBA00023157"/>
    </source>
</evidence>
<proteinExistence type="predicted"/>
<dbReference type="Gene3D" id="3.10.100.10">
    <property type="entry name" value="Mannose-Binding Protein A, subunit A"/>
    <property type="match status" value="2"/>
</dbReference>
<evidence type="ECO:0000313" key="7">
    <source>
        <dbReference type="Proteomes" id="UP000008068"/>
    </source>
</evidence>
<dbReference type="PROSITE" id="PS50041">
    <property type="entry name" value="C_TYPE_LECTIN_2"/>
    <property type="match status" value="2"/>
</dbReference>
<dbReference type="HOGENOM" id="CLU_037161_0_0_1"/>
<feature type="domain" description="CUB" evidence="4">
    <location>
        <begin position="302"/>
        <end position="409"/>
    </location>
</feature>
<dbReference type="eggNOG" id="KOG4297">
    <property type="taxonomic scope" value="Eukaryota"/>
</dbReference>
<dbReference type="CDD" id="cd00037">
    <property type="entry name" value="CLECT"/>
    <property type="match status" value="2"/>
</dbReference>
<dbReference type="PANTHER" id="PTHR22991">
    <property type="entry name" value="PROTEIN CBG13490"/>
    <property type="match status" value="1"/>
</dbReference>
<evidence type="ECO:0000259" key="4">
    <source>
        <dbReference type="PROSITE" id="PS01180"/>
    </source>
</evidence>
<sequence>MKSLIVFLILCSASTCAFNITICAKGYNLVNNKCWKLFQNAATHTDAEKSCTADGGTLLMVKNETDNKAVASYLTNTGIEHLWMGVFCIGNSRNLCYYDDQTGSTLLYDNFAAGFPNSAIGRCVYYSVPGHPAGQWLNGDCTQKLSYVCELPTTHPDVCELNFNNNCYFMLDALSFSDGQQQCEQLCANMVSVHSSEENRYITSLYSKSSYDFIRLGGMAPSSSFVTWNDGSIMDYNNMETFGSTGCLYLSLKSTVTYSRGSWYTADCTTPKHILCKRPIGAPTCRSTPFPITPPPITPPTCDSGVHVAPGWIASPRYPSAYNAACQYTLTTFGSNRIRIHFNPVSTANNNNDVVNIYDGDSTDAPRLGSLSGNNFARYYTSTGNTMFIDFVYRSGSGYTGFNATFYSIF</sequence>
<feature type="signal peptide" evidence="3">
    <location>
        <begin position="1"/>
        <end position="17"/>
    </location>
</feature>
<evidence type="ECO:0000259" key="5">
    <source>
        <dbReference type="PROSITE" id="PS50041"/>
    </source>
</evidence>
<dbReference type="Proteomes" id="UP000008068">
    <property type="component" value="Unassembled WGS sequence"/>
</dbReference>
<evidence type="ECO:0000256" key="2">
    <source>
        <dbReference type="PROSITE-ProRule" id="PRU00059"/>
    </source>
</evidence>
<evidence type="ECO:0008006" key="8">
    <source>
        <dbReference type="Google" id="ProtNLM"/>
    </source>
</evidence>
<dbReference type="SUPFAM" id="SSF49854">
    <property type="entry name" value="Spermadhesin, CUB domain"/>
    <property type="match status" value="1"/>
</dbReference>
<dbReference type="PROSITE" id="PS01180">
    <property type="entry name" value="CUB"/>
    <property type="match status" value="1"/>
</dbReference>
<dbReference type="Pfam" id="PF00431">
    <property type="entry name" value="CUB"/>
    <property type="match status" value="1"/>
</dbReference>
<dbReference type="CDD" id="cd00041">
    <property type="entry name" value="CUB"/>
    <property type="match status" value="1"/>
</dbReference>